<evidence type="ECO:0000259" key="6">
    <source>
        <dbReference type="SMART" id="SM00833"/>
    </source>
</evidence>
<dbReference type="Gene3D" id="3.40.50.300">
    <property type="entry name" value="P-loop containing nucleotide triphosphate hydrolases"/>
    <property type="match status" value="1"/>
</dbReference>
<protein>
    <submittedName>
        <fullName evidence="7">Cobalamin biosynthesis protein CobW</fullName>
    </submittedName>
</protein>
<evidence type="ECO:0000256" key="4">
    <source>
        <dbReference type="ARBA" id="ARBA00034320"/>
    </source>
</evidence>
<reference evidence="7 8" key="1">
    <citation type="submission" date="2015-10" db="EMBL/GenBank/DDBJ databases">
        <title>Butyribacter intestini gen. nov., sp. nov., a butyric acid-producing bacterium of the family Lachnospiraceae isolated from the human faeces.</title>
        <authorList>
            <person name="Zou Y."/>
            <person name="Xue W."/>
            <person name="Luo G."/>
            <person name="Lv M."/>
        </authorList>
    </citation>
    <scope>NUCLEOTIDE SEQUENCE [LARGE SCALE GENOMIC DNA]</scope>
    <source>
        <strain evidence="7 8">TF01-11</strain>
    </source>
</reference>
<evidence type="ECO:0000313" key="7">
    <source>
        <dbReference type="EMBL" id="KQC85894.1"/>
    </source>
</evidence>
<keyword evidence="2" id="KW-0378">Hydrolase</keyword>
<comment type="catalytic activity">
    <reaction evidence="5">
        <text>GTP + H2O = GDP + phosphate + H(+)</text>
        <dbReference type="Rhea" id="RHEA:19669"/>
        <dbReference type="ChEBI" id="CHEBI:15377"/>
        <dbReference type="ChEBI" id="CHEBI:15378"/>
        <dbReference type="ChEBI" id="CHEBI:37565"/>
        <dbReference type="ChEBI" id="CHEBI:43474"/>
        <dbReference type="ChEBI" id="CHEBI:58189"/>
    </reaction>
    <physiologicalReaction direction="left-to-right" evidence="5">
        <dbReference type="Rhea" id="RHEA:19670"/>
    </physiologicalReaction>
</comment>
<dbReference type="CDD" id="cd03112">
    <property type="entry name" value="CobW-like"/>
    <property type="match status" value="1"/>
</dbReference>
<proteinExistence type="inferred from homology"/>
<comment type="caution">
    <text evidence="7">The sequence shown here is derived from an EMBL/GenBank/DDBJ whole genome shotgun (WGS) entry which is preliminary data.</text>
</comment>
<dbReference type="PANTHER" id="PTHR13748:SF62">
    <property type="entry name" value="COBW DOMAIN-CONTAINING PROTEIN"/>
    <property type="match status" value="1"/>
</dbReference>
<dbReference type="GO" id="GO:0005737">
    <property type="term" value="C:cytoplasm"/>
    <property type="evidence" value="ECO:0007669"/>
    <property type="project" value="TreeGrafter"/>
</dbReference>
<dbReference type="SMART" id="SM00833">
    <property type="entry name" value="CobW_C"/>
    <property type="match status" value="1"/>
</dbReference>
<dbReference type="AlphaFoldDB" id="A0AAW3JTN2"/>
<evidence type="ECO:0000256" key="2">
    <source>
        <dbReference type="ARBA" id="ARBA00022801"/>
    </source>
</evidence>
<evidence type="ECO:0000313" key="8">
    <source>
        <dbReference type="Proteomes" id="UP000050833"/>
    </source>
</evidence>
<dbReference type="Pfam" id="PF07683">
    <property type="entry name" value="CobW_C"/>
    <property type="match status" value="1"/>
</dbReference>
<dbReference type="InterPro" id="IPR051316">
    <property type="entry name" value="Zinc-reg_GTPase_activator"/>
</dbReference>
<dbReference type="RefSeq" id="WP_055940957.1">
    <property type="nucleotide sequence ID" value="NZ_LLKB01000001.1"/>
</dbReference>
<dbReference type="Pfam" id="PF02492">
    <property type="entry name" value="cobW"/>
    <property type="match status" value="1"/>
</dbReference>
<dbReference type="PANTHER" id="PTHR13748">
    <property type="entry name" value="COBW-RELATED"/>
    <property type="match status" value="1"/>
</dbReference>
<dbReference type="GO" id="GO:0000166">
    <property type="term" value="F:nucleotide binding"/>
    <property type="evidence" value="ECO:0007669"/>
    <property type="project" value="UniProtKB-KW"/>
</dbReference>
<dbReference type="EMBL" id="LLKB01000001">
    <property type="protein sequence ID" value="KQC85894.1"/>
    <property type="molecule type" value="Genomic_DNA"/>
</dbReference>
<keyword evidence="3" id="KW-0143">Chaperone</keyword>
<dbReference type="Gene3D" id="3.30.1220.10">
    <property type="entry name" value="CobW-like, C-terminal domain"/>
    <property type="match status" value="1"/>
</dbReference>
<gene>
    <name evidence="7" type="ORF">APZ18_01450</name>
</gene>
<comment type="similarity">
    <text evidence="4">Belongs to the SIMIBI class G3E GTPase family. ZNG1 subfamily.</text>
</comment>
<evidence type="ECO:0000256" key="3">
    <source>
        <dbReference type="ARBA" id="ARBA00023186"/>
    </source>
</evidence>
<dbReference type="SUPFAM" id="SSF90002">
    <property type="entry name" value="Hypothetical protein YjiA, C-terminal domain"/>
    <property type="match status" value="1"/>
</dbReference>
<keyword evidence="1" id="KW-0547">Nucleotide-binding</keyword>
<keyword evidence="8" id="KW-1185">Reference proteome</keyword>
<evidence type="ECO:0000256" key="5">
    <source>
        <dbReference type="ARBA" id="ARBA00049117"/>
    </source>
</evidence>
<evidence type="ECO:0000256" key="1">
    <source>
        <dbReference type="ARBA" id="ARBA00022741"/>
    </source>
</evidence>
<name>A0AAW3JTN2_9FIRM</name>
<dbReference type="InterPro" id="IPR027417">
    <property type="entry name" value="P-loop_NTPase"/>
</dbReference>
<accession>A0AAW3JTN2</accession>
<dbReference type="InterPro" id="IPR003495">
    <property type="entry name" value="CobW/HypB/UreG_nucleotide-bd"/>
</dbReference>
<dbReference type="Proteomes" id="UP000050833">
    <property type="component" value="Unassembled WGS sequence"/>
</dbReference>
<dbReference type="InterPro" id="IPR036627">
    <property type="entry name" value="CobW-likC_sf"/>
</dbReference>
<feature type="domain" description="CobW C-terminal" evidence="6">
    <location>
        <begin position="303"/>
        <end position="391"/>
    </location>
</feature>
<dbReference type="InterPro" id="IPR011629">
    <property type="entry name" value="CobW-like_C"/>
</dbReference>
<organism evidence="7 8">
    <name type="scientific">Butyribacter intestini</name>
    <dbReference type="NCBI Taxonomy" id="1703332"/>
    <lineage>
        <taxon>Bacteria</taxon>
        <taxon>Bacillati</taxon>
        <taxon>Bacillota</taxon>
        <taxon>Clostridia</taxon>
        <taxon>Lachnospirales</taxon>
        <taxon>Lachnospiraceae</taxon>
        <taxon>Butyribacter</taxon>
    </lineage>
</organism>
<dbReference type="GO" id="GO:0016787">
    <property type="term" value="F:hydrolase activity"/>
    <property type="evidence" value="ECO:0007669"/>
    <property type="project" value="UniProtKB-KW"/>
</dbReference>
<sequence length="391" mass="43393">MAKIDIISGFLGAGKTTLIKKLVADAFQGEKLVIIENEFGEIGIDGGFLKESGIQITEMNSGCICCSLVGDFGNALKDVLEKYSPDRVIIEPSGVGKLSDVIKAVKNIGDDVKINSTATVVDASKCKMYMKNYGEFYNNQIESAGTIILSRTQNVSEEKLAKVLTMIKEKNDEASVITTPWDQIDGKKILDAMEKVNTLEKELLEEHHHHDGECGCGHEHHHHDHDEECGCGHEHHHDHDEECGCGHEHHHDHDEECGCGHEHHHNHDGECGCGHEHHHHDHDGECGCGHHHEHGHHHADDVFTSWGVETAHKFTEEELKDIVSKLANDKSFGDVLRAKGIVASDEGEWFHFDLVPEETELRRGAADYTGRICVIGSNLNEDAIKELFHVA</sequence>
<dbReference type="SUPFAM" id="SSF52540">
    <property type="entry name" value="P-loop containing nucleoside triphosphate hydrolases"/>
    <property type="match status" value="1"/>
</dbReference>